<proteinExistence type="predicted"/>
<dbReference type="AlphaFoldDB" id="A0A6B2LHF9"/>
<feature type="chain" id="PRO_5025634062" evidence="4">
    <location>
        <begin position="25"/>
        <end position="208"/>
    </location>
</feature>
<dbReference type="PROSITE" id="PS00678">
    <property type="entry name" value="WD_REPEATS_1"/>
    <property type="match status" value="1"/>
</dbReference>
<dbReference type="InterPro" id="IPR001680">
    <property type="entry name" value="WD40_rpt"/>
</dbReference>
<dbReference type="PANTHER" id="PTHR22805:SF2">
    <property type="entry name" value="WD REPEAT-CONTAINING PROTEIN 41"/>
    <property type="match status" value="1"/>
</dbReference>
<feature type="repeat" description="WD" evidence="3">
    <location>
        <begin position="4"/>
        <end position="43"/>
    </location>
</feature>
<evidence type="ECO:0000256" key="2">
    <source>
        <dbReference type="ARBA" id="ARBA00022737"/>
    </source>
</evidence>
<organism evidence="5">
    <name type="scientific">Arcella intermedia</name>
    <dbReference type="NCBI Taxonomy" id="1963864"/>
    <lineage>
        <taxon>Eukaryota</taxon>
        <taxon>Amoebozoa</taxon>
        <taxon>Tubulinea</taxon>
        <taxon>Elardia</taxon>
        <taxon>Arcellinida</taxon>
        <taxon>Sphaerothecina</taxon>
        <taxon>Arcellidae</taxon>
        <taxon>Arcella</taxon>
    </lineage>
</organism>
<keyword evidence="4" id="KW-0732">Signal</keyword>
<reference evidence="5" key="1">
    <citation type="journal article" date="2020" name="J. Eukaryot. Microbiol.">
        <title>De novo Sequencing, Assembly and Annotation of the Transcriptome for the Free-Living Testate Amoeba Arcella intermedia.</title>
        <authorList>
            <person name="Ribeiro G.M."/>
            <person name="Porfirio-Sousa A.L."/>
            <person name="Maurer-Alcala X.X."/>
            <person name="Katz L.A."/>
            <person name="Lahr D.J.G."/>
        </authorList>
    </citation>
    <scope>NUCLEOTIDE SEQUENCE</scope>
</reference>
<dbReference type="InterPro" id="IPR040102">
    <property type="entry name" value="WDR41"/>
</dbReference>
<evidence type="ECO:0000256" key="3">
    <source>
        <dbReference type="PROSITE-ProRule" id="PRU00221"/>
    </source>
</evidence>
<keyword evidence="1 3" id="KW-0853">WD repeat</keyword>
<keyword evidence="2" id="KW-0677">Repeat</keyword>
<dbReference type="InterPro" id="IPR019775">
    <property type="entry name" value="WD40_repeat_CS"/>
</dbReference>
<dbReference type="Gene3D" id="2.130.10.10">
    <property type="entry name" value="YVTN repeat-like/Quinoprotein amine dehydrogenase"/>
    <property type="match status" value="1"/>
</dbReference>
<dbReference type="PANTHER" id="PTHR22805">
    <property type="entry name" value="WDR41-RELATED"/>
    <property type="match status" value="1"/>
</dbReference>
<dbReference type="SMART" id="SM00320">
    <property type="entry name" value="WD40"/>
    <property type="match status" value="4"/>
</dbReference>
<dbReference type="PROSITE" id="PS50082">
    <property type="entry name" value="WD_REPEATS_2"/>
    <property type="match status" value="1"/>
</dbReference>
<dbReference type="EMBL" id="GIBP01007514">
    <property type="protein sequence ID" value="NDV36483.1"/>
    <property type="molecule type" value="Transcribed_RNA"/>
</dbReference>
<dbReference type="SUPFAM" id="SSF50978">
    <property type="entry name" value="WD40 repeat-like"/>
    <property type="match status" value="1"/>
</dbReference>
<name>A0A6B2LHF9_9EUKA</name>
<dbReference type="Pfam" id="PF00400">
    <property type="entry name" value="WD40"/>
    <property type="match status" value="3"/>
</dbReference>
<dbReference type="GO" id="GO:0005765">
    <property type="term" value="C:lysosomal membrane"/>
    <property type="evidence" value="ECO:0007669"/>
    <property type="project" value="TreeGrafter"/>
</dbReference>
<protein>
    <submittedName>
        <fullName evidence="5">Uncharacterized protein</fullName>
    </submittedName>
</protein>
<evidence type="ECO:0000313" key="5">
    <source>
        <dbReference type="EMBL" id="NDV36483.1"/>
    </source>
</evidence>
<accession>A0A6B2LHF9</accession>
<evidence type="ECO:0000256" key="1">
    <source>
        <dbReference type="ARBA" id="ARBA00022574"/>
    </source>
</evidence>
<sequence length="208" mass="23271">MFVLAGHTSSVTCFLLLGEVLVSGSTDKSLRFWNLKKGECILHLPNSHESSIKCLVDIGDEKFCSGGNDRFLRIWSYQGTLIGVIERQEEENLHCLLAISNKRIVTGSNSSLLHTYNTETMKFISFFTNHRESVRCLVNINEELFASASLDGVIVVWKSDLSPCRTLSYPEKFDSKFYSCSVNDLLVLQEQLALGMASKSSTSTLEIK</sequence>
<dbReference type="PROSITE" id="PS50294">
    <property type="entry name" value="WD_REPEATS_REGION"/>
    <property type="match status" value="1"/>
</dbReference>
<dbReference type="InterPro" id="IPR015943">
    <property type="entry name" value="WD40/YVTN_repeat-like_dom_sf"/>
</dbReference>
<dbReference type="GO" id="GO:0010506">
    <property type="term" value="P:regulation of autophagy"/>
    <property type="evidence" value="ECO:0007669"/>
    <property type="project" value="InterPro"/>
</dbReference>
<feature type="signal peptide" evidence="4">
    <location>
        <begin position="1"/>
        <end position="24"/>
    </location>
</feature>
<dbReference type="InterPro" id="IPR036322">
    <property type="entry name" value="WD40_repeat_dom_sf"/>
</dbReference>
<evidence type="ECO:0000256" key="4">
    <source>
        <dbReference type="SAM" id="SignalP"/>
    </source>
</evidence>